<dbReference type="PROSITE" id="PS00455">
    <property type="entry name" value="AMP_BINDING"/>
    <property type="match status" value="1"/>
</dbReference>
<dbReference type="Gene3D" id="3.40.50.12780">
    <property type="entry name" value="N-terminal domain of ligase-like"/>
    <property type="match status" value="1"/>
</dbReference>
<dbReference type="InterPro" id="IPR000873">
    <property type="entry name" value="AMP-dep_synth/lig_dom"/>
</dbReference>
<evidence type="ECO:0000259" key="5">
    <source>
        <dbReference type="Pfam" id="PF00501"/>
    </source>
</evidence>
<comment type="caution">
    <text evidence="7">The sequence shown here is derived from an EMBL/GenBank/DDBJ whole genome shotgun (WGS) entry which is preliminary data.</text>
</comment>
<proteinExistence type="inferred from homology"/>
<reference evidence="8" key="1">
    <citation type="journal article" date="2019" name="Int. J. Syst. Evol. Microbiol.">
        <title>The Global Catalogue of Microorganisms (GCM) 10K type strain sequencing project: providing services to taxonomists for standard genome sequencing and annotation.</title>
        <authorList>
            <consortium name="The Broad Institute Genomics Platform"/>
            <consortium name="The Broad Institute Genome Sequencing Center for Infectious Disease"/>
            <person name="Wu L."/>
            <person name="Ma J."/>
        </authorList>
    </citation>
    <scope>NUCLEOTIDE SEQUENCE [LARGE SCALE GENOMIC DNA]</scope>
    <source>
        <strain evidence="8">CGMCC 1.15931</strain>
    </source>
</reference>
<dbReference type="Proteomes" id="UP000622638">
    <property type="component" value="Unassembled WGS sequence"/>
</dbReference>
<dbReference type="SUPFAM" id="SSF56801">
    <property type="entry name" value="Acetyl-CoA synthetase-like"/>
    <property type="match status" value="1"/>
</dbReference>
<protein>
    <submittedName>
        <fullName evidence="7">Long-chain-fatty-acid--CoA ligase</fullName>
    </submittedName>
</protein>
<keyword evidence="8" id="KW-1185">Reference proteome</keyword>
<dbReference type="Gene3D" id="3.30.300.30">
    <property type="match status" value="1"/>
</dbReference>
<evidence type="ECO:0000256" key="3">
    <source>
        <dbReference type="ARBA" id="ARBA00022832"/>
    </source>
</evidence>
<evidence type="ECO:0000313" key="7">
    <source>
        <dbReference type="EMBL" id="GGC21300.1"/>
    </source>
</evidence>
<evidence type="ECO:0000313" key="8">
    <source>
        <dbReference type="Proteomes" id="UP000622638"/>
    </source>
</evidence>
<evidence type="ECO:0000256" key="2">
    <source>
        <dbReference type="ARBA" id="ARBA00022598"/>
    </source>
</evidence>
<keyword evidence="4" id="KW-0443">Lipid metabolism</keyword>
<dbReference type="EMBL" id="BMKG01000030">
    <property type="protein sequence ID" value="GGC21300.1"/>
    <property type="molecule type" value="Genomic_DNA"/>
</dbReference>
<dbReference type="CDD" id="cd12119">
    <property type="entry name" value="ttLC_FACS_AlkK_like"/>
    <property type="match status" value="1"/>
</dbReference>
<keyword evidence="2 7" id="KW-0436">Ligase</keyword>
<sequence>MFTQSKAPLQDLPKSPVMGQMMDQPLLVSSILEFAARHFGDTEIVSRRVEGDLHRYNWRDCRARACRLANGLAALGVTMGQRVATLAWNGYRHLEAYYAVSGSGAVLHTINPRLHPEQIAWIVNHADDQYLLFDLTFLPIVEAIAPLCPNVKGFILMADADRLPQETRIPNLQSYEAVLAGQPDRYEWPQFDERSAASLCYTSGTTGNPKGALYSHRSTVLHAYGSAMPNALNVAARDTVLPVVPMFHVNAWGLPYSVPLSGAKLVFPGAALDGKSLYELFEGEGVTFSAGVPTVWLGLVNHMKQNGLRFHTFRRTVIGGAACPPALMDALIDEFDVEVVHAWGMTEMSPLGTACSLLARHTTLPADEQRAVLRKQGHAIFGVDMRIVDDNGSELPWDGTTFGHLQVQGPWVIESYFGEQETALTDGWFPTGDVATIDAEGYMRITDRSKDVIKSGGEWIGTIDLENIAMSHPAVLQAACIGMPHPKWDERPLLVVVPRPGMTVTREELLRFYEGRIAKFWMPDDVVFIDSLPVGGTGKVKKTALREQFAGHVAAGITK</sequence>
<name>A0ABQ1LBH2_9BURK</name>
<dbReference type="PANTHER" id="PTHR43859">
    <property type="entry name" value="ACYL-ACTIVATING ENZYME"/>
    <property type="match status" value="1"/>
</dbReference>
<accession>A0ABQ1LBH2</accession>
<dbReference type="Pfam" id="PF00501">
    <property type="entry name" value="AMP-binding"/>
    <property type="match status" value="1"/>
</dbReference>
<keyword evidence="3" id="KW-0276">Fatty acid metabolism</keyword>
<organism evidence="7 8">
    <name type="scientific">Pseudoduganella buxea</name>
    <dbReference type="NCBI Taxonomy" id="1949069"/>
    <lineage>
        <taxon>Bacteria</taxon>
        <taxon>Pseudomonadati</taxon>
        <taxon>Pseudomonadota</taxon>
        <taxon>Betaproteobacteria</taxon>
        <taxon>Burkholderiales</taxon>
        <taxon>Oxalobacteraceae</taxon>
        <taxon>Telluria group</taxon>
        <taxon>Pseudoduganella</taxon>
    </lineage>
</organism>
<dbReference type="RefSeq" id="WP_229417934.1">
    <property type="nucleotide sequence ID" value="NZ_BMKG01000030.1"/>
</dbReference>
<feature type="domain" description="AMP-binding enzyme C-terminal" evidence="6">
    <location>
        <begin position="465"/>
        <end position="539"/>
    </location>
</feature>
<dbReference type="InterPro" id="IPR020845">
    <property type="entry name" value="AMP-binding_CS"/>
</dbReference>
<dbReference type="PANTHER" id="PTHR43859:SF4">
    <property type="entry name" value="BUTANOATE--COA LIGASE AAE1-RELATED"/>
    <property type="match status" value="1"/>
</dbReference>
<dbReference type="Pfam" id="PF13193">
    <property type="entry name" value="AMP-binding_C"/>
    <property type="match status" value="1"/>
</dbReference>
<gene>
    <name evidence="7" type="ORF">GCM10011572_48400</name>
</gene>
<dbReference type="NCBIfam" id="NF005426">
    <property type="entry name" value="PRK07008.1"/>
    <property type="match status" value="1"/>
</dbReference>
<dbReference type="InterPro" id="IPR025110">
    <property type="entry name" value="AMP-bd_C"/>
</dbReference>
<evidence type="ECO:0000256" key="4">
    <source>
        <dbReference type="ARBA" id="ARBA00023098"/>
    </source>
</evidence>
<dbReference type="GO" id="GO:0016874">
    <property type="term" value="F:ligase activity"/>
    <property type="evidence" value="ECO:0007669"/>
    <property type="project" value="UniProtKB-KW"/>
</dbReference>
<dbReference type="InterPro" id="IPR042099">
    <property type="entry name" value="ANL_N_sf"/>
</dbReference>
<comment type="similarity">
    <text evidence="1">Belongs to the ATP-dependent AMP-binding enzyme family.</text>
</comment>
<dbReference type="NCBIfam" id="NF004837">
    <property type="entry name" value="PRK06187.1"/>
    <property type="match status" value="1"/>
</dbReference>
<dbReference type="InterPro" id="IPR045851">
    <property type="entry name" value="AMP-bd_C_sf"/>
</dbReference>
<evidence type="ECO:0000256" key="1">
    <source>
        <dbReference type="ARBA" id="ARBA00006432"/>
    </source>
</evidence>
<evidence type="ECO:0000259" key="6">
    <source>
        <dbReference type="Pfam" id="PF13193"/>
    </source>
</evidence>
<feature type="domain" description="AMP-dependent synthetase/ligase" evidence="5">
    <location>
        <begin position="35"/>
        <end position="417"/>
    </location>
</feature>